<dbReference type="InterPro" id="IPR013818">
    <property type="entry name" value="Lipase"/>
</dbReference>
<reference evidence="7" key="1">
    <citation type="submission" date="2025-08" db="UniProtKB">
        <authorList>
            <consortium name="RefSeq"/>
        </authorList>
    </citation>
    <scope>IDENTIFICATION</scope>
    <source>
        <tissue evidence="7">Whole organism</tissue>
    </source>
</reference>
<dbReference type="InterPro" id="IPR033906">
    <property type="entry name" value="Lipase_N"/>
</dbReference>
<dbReference type="OMA" id="CHANIGA"/>
<dbReference type="PANTHER" id="PTHR11610:SF190">
    <property type="entry name" value="VITELLOGENIN-3-LIKE PROTEIN"/>
    <property type="match status" value="1"/>
</dbReference>
<evidence type="ECO:0000313" key="6">
    <source>
        <dbReference type="Proteomes" id="UP000694843"/>
    </source>
</evidence>
<dbReference type="SUPFAM" id="SSF53474">
    <property type="entry name" value="alpha/beta-Hydrolases"/>
    <property type="match status" value="1"/>
</dbReference>
<dbReference type="CDD" id="cd00707">
    <property type="entry name" value="Pancreat_lipase_like"/>
    <property type="match status" value="1"/>
</dbReference>
<keyword evidence="3" id="KW-0964">Secreted</keyword>
<dbReference type="InterPro" id="IPR029058">
    <property type="entry name" value="AB_hydrolase_fold"/>
</dbReference>
<proteinExistence type="inferred from homology"/>
<sequence length="371" mass="40011">MMDRRVMVALTCILAVSAGMSTSKLEREAAFADYSPKIRERLVSLSKNWADGWQKLLVSGPKPEVKAAIDQVNFLLWTRSNRNVEYVLEAFNADSFAASNFESSRETLLIFHGFSSNGKTSWILDAKNALLDRVDANFISVDWAELAAAPDYVAAAAGVYETADLTASLLDWMVDNVGLDFQRTALAGHSLGAQCAGMVGNTVTSGKLDRVTGMDPAAPLFEEVDASQRINPNSARFVDIIHTNAGSLVDGCLGMIEPVGQVDFYPNGGSHQVGCPLVNSTEIIDLVSSCSHSRSHVYWVESIQAQEPTDNTFWAKPCSDWSTYEAGLCSSCGNGCVQMGYPADISGVIIGSDIEYYLTTNADAPFAVGLN</sequence>
<dbReference type="GO" id="GO:0016042">
    <property type="term" value="P:lipid catabolic process"/>
    <property type="evidence" value="ECO:0007669"/>
    <property type="project" value="TreeGrafter"/>
</dbReference>
<name>A0A8B7N6X0_HYAAZ</name>
<protein>
    <submittedName>
        <fullName evidence="7">Pancreatic triacylglycerol lipase isoform X1</fullName>
    </submittedName>
</protein>
<feature type="domain" description="Lipase" evidence="5">
    <location>
        <begin position="68"/>
        <end position="366"/>
    </location>
</feature>
<dbReference type="AlphaFoldDB" id="A0A8B7N6X0"/>
<dbReference type="Proteomes" id="UP000694843">
    <property type="component" value="Unplaced"/>
</dbReference>
<dbReference type="Gene3D" id="3.40.50.1820">
    <property type="entry name" value="alpha/beta hydrolase"/>
    <property type="match status" value="1"/>
</dbReference>
<dbReference type="InterPro" id="IPR000734">
    <property type="entry name" value="TAG_lipase"/>
</dbReference>
<evidence type="ECO:0000259" key="5">
    <source>
        <dbReference type="Pfam" id="PF00151"/>
    </source>
</evidence>
<dbReference type="KEGG" id="hazt:108666919"/>
<evidence type="ECO:0000256" key="1">
    <source>
        <dbReference type="ARBA" id="ARBA00004613"/>
    </source>
</evidence>
<comment type="subcellular location">
    <subcellularLocation>
        <location evidence="1">Secreted</location>
    </subcellularLocation>
</comment>
<dbReference type="PANTHER" id="PTHR11610">
    <property type="entry name" value="LIPASE"/>
    <property type="match status" value="1"/>
</dbReference>
<evidence type="ECO:0000256" key="3">
    <source>
        <dbReference type="ARBA" id="ARBA00022525"/>
    </source>
</evidence>
<dbReference type="RefSeq" id="XP_018009370.1">
    <property type="nucleotide sequence ID" value="XM_018153881.2"/>
</dbReference>
<evidence type="ECO:0000313" key="7">
    <source>
        <dbReference type="RefSeq" id="XP_018009370.1"/>
    </source>
</evidence>
<evidence type="ECO:0000256" key="2">
    <source>
        <dbReference type="ARBA" id="ARBA00010701"/>
    </source>
</evidence>
<dbReference type="GO" id="GO:0005615">
    <property type="term" value="C:extracellular space"/>
    <property type="evidence" value="ECO:0007669"/>
    <property type="project" value="TreeGrafter"/>
</dbReference>
<dbReference type="Pfam" id="PF00151">
    <property type="entry name" value="Lipase"/>
    <property type="match status" value="1"/>
</dbReference>
<gene>
    <name evidence="7" type="primary">LOC108666919</name>
</gene>
<accession>A0A8B7N6X0</accession>
<dbReference type="OrthoDB" id="199913at2759"/>
<organism evidence="6 7">
    <name type="scientific">Hyalella azteca</name>
    <name type="common">Amphipod</name>
    <dbReference type="NCBI Taxonomy" id="294128"/>
    <lineage>
        <taxon>Eukaryota</taxon>
        <taxon>Metazoa</taxon>
        <taxon>Ecdysozoa</taxon>
        <taxon>Arthropoda</taxon>
        <taxon>Crustacea</taxon>
        <taxon>Multicrustacea</taxon>
        <taxon>Malacostraca</taxon>
        <taxon>Eumalacostraca</taxon>
        <taxon>Peracarida</taxon>
        <taxon>Amphipoda</taxon>
        <taxon>Senticaudata</taxon>
        <taxon>Talitrida</taxon>
        <taxon>Talitroidea</taxon>
        <taxon>Hyalellidae</taxon>
        <taxon>Hyalella</taxon>
    </lineage>
</organism>
<dbReference type="PRINTS" id="PR00821">
    <property type="entry name" value="TAGLIPASE"/>
</dbReference>
<dbReference type="GeneID" id="108666919"/>
<keyword evidence="6" id="KW-1185">Reference proteome</keyword>
<comment type="similarity">
    <text evidence="2 4">Belongs to the AB hydrolase superfamily. Lipase family.</text>
</comment>
<dbReference type="GO" id="GO:0016298">
    <property type="term" value="F:lipase activity"/>
    <property type="evidence" value="ECO:0007669"/>
    <property type="project" value="InterPro"/>
</dbReference>
<evidence type="ECO:0000256" key="4">
    <source>
        <dbReference type="RuleBase" id="RU004262"/>
    </source>
</evidence>